<sequence>MCCAAVLPVFILPLSLCLFSPLFPLSVCVCLSVGVSSSDCPPCFFVICATVTQHAHSVMNKHKQLLIKMFLGQRKKAIIGTEQIIANWSNKNSACDIDWTNLKE</sequence>
<keyword evidence="1" id="KW-0732">Signal</keyword>
<reference evidence="2 3" key="1">
    <citation type="submission" date="2021-06" db="EMBL/GenBank/DDBJ databases">
        <authorList>
            <person name="Palmer J.M."/>
        </authorList>
    </citation>
    <scope>NUCLEOTIDE SEQUENCE [LARGE SCALE GENOMIC DNA]</scope>
    <source>
        <strain evidence="3">if_2019</strain>
        <tissue evidence="2">Muscle</tissue>
    </source>
</reference>
<name>A0ABV0SM96_9TELE</name>
<evidence type="ECO:0000313" key="3">
    <source>
        <dbReference type="Proteomes" id="UP001482620"/>
    </source>
</evidence>
<feature type="signal peptide" evidence="1">
    <location>
        <begin position="1"/>
        <end position="17"/>
    </location>
</feature>
<evidence type="ECO:0000256" key="1">
    <source>
        <dbReference type="SAM" id="SignalP"/>
    </source>
</evidence>
<dbReference type="EMBL" id="JAHRIQ010000621">
    <property type="protein sequence ID" value="MEQ2220783.1"/>
    <property type="molecule type" value="Genomic_DNA"/>
</dbReference>
<gene>
    <name evidence="2" type="ORF">ILYODFUR_009027</name>
</gene>
<evidence type="ECO:0008006" key="4">
    <source>
        <dbReference type="Google" id="ProtNLM"/>
    </source>
</evidence>
<evidence type="ECO:0000313" key="2">
    <source>
        <dbReference type="EMBL" id="MEQ2220783.1"/>
    </source>
</evidence>
<accession>A0ABV0SM96</accession>
<organism evidence="2 3">
    <name type="scientific">Ilyodon furcidens</name>
    <name type="common">goldbreast splitfin</name>
    <dbReference type="NCBI Taxonomy" id="33524"/>
    <lineage>
        <taxon>Eukaryota</taxon>
        <taxon>Metazoa</taxon>
        <taxon>Chordata</taxon>
        <taxon>Craniata</taxon>
        <taxon>Vertebrata</taxon>
        <taxon>Euteleostomi</taxon>
        <taxon>Actinopterygii</taxon>
        <taxon>Neopterygii</taxon>
        <taxon>Teleostei</taxon>
        <taxon>Neoteleostei</taxon>
        <taxon>Acanthomorphata</taxon>
        <taxon>Ovalentaria</taxon>
        <taxon>Atherinomorphae</taxon>
        <taxon>Cyprinodontiformes</taxon>
        <taxon>Goodeidae</taxon>
        <taxon>Ilyodon</taxon>
    </lineage>
</organism>
<comment type="caution">
    <text evidence="2">The sequence shown here is derived from an EMBL/GenBank/DDBJ whole genome shotgun (WGS) entry which is preliminary data.</text>
</comment>
<dbReference type="Proteomes" id="UP001482620">
    <property type="component" value="Unassembled WGS sequence"/>
</dbReference>
<keyword evidence="3" id="KW-1185">Reference proteome</keyword>
<protein>
    <recommendedName>
        <fullName evidence="4">Secreted protein</fullName>
    </recommendedName>
</protein>
<feature type="chain" id="PRO_5045688736" description="Secreted protein" evidence="1">
    <location>
        <begin position="18"/>
        <end position="104"/>
    </location>
</feature>
<proteinExistence type="predicted"/>